<comment type="caution">
    <text evidence="7">The sequence shown here is derived from an EMBL/GenBank/DDBJ whole genome shotgun (WGS) entry which is preliminary data.</text>
</comment>
<dbReference type="Gene3D" id="3.40.50.1980">
    <property type="entry name" value="Nitrogenase molybdenum iron protein domain"/>
    <property type="match status" value="2"/>
</dbReference>
<evidence type="ECO:0000256" key="5">
    <source>
        <dbReference type="ARBA" id="ARBA00023136"/>
    </source>
</evidence>
<dbReference type="Pfam" id="PF01297">
    <property type="entry name" value="ZnuA"/>
    <property type="match status" value="1"/>
</dbReference>
<protein>
    <submittedName>
        <fullName evidence="7">Uncharacterized protein</fullName>
    </submittedName>
</protein>
<dbReference type="PRINTS" id="PR00690">
    <property type="entry name" value="ADHESNFAMILY"/>
</dbReference>
<keyword evidence="4 6" id="KW-1133">Transmembrane helix</keyword>
<dbReference type="InterPro" id="IPR037294">
    <property type="entry name" value="ABC_BtuC-like"/>
</dbReference>
<dbReference type="CDD" id="cd06550">
    <property type="entry name" value="TM_ABC_iron-siderophores_like"/>
    <property type="match status" value="1"/>
</dbReference>
<dbReference type="GO" id="GO:0007155">
    <property type="term" value="P:cell adhesion"/>
    <property type="evidence" value="ECO:0007669"/>
    <property type="project" value="InterPro"/>
</dbReference>
<dbReference type="Gene3D" id="1.10.3470.10">
    <property type="entry name" value="ABC transporter involved in vitamin B12 uptake, BtuC"/>
    <property type="match status" value="1"/>
</dbReference>
<proteinExistence type="inferred from homology"/>
<dbReference type="GO" id="GO:0043190">
    <property type="term" value="C:ATP-binding cassette (ABC) transporter complex"/>
    <property type="evidence" value="ECO:0007669"/>
    <property type="project" value="InterPro"/>
</dbReference>
<dbReference type="PANTHER" id="PTHR30477:SF13">
    <property type="entry name" value="IRON TRANSPORT SYSTEM MEMBRANE PROTEIN HI_0360-RELATED"/>
    <property type="match status" value="1"/>
</dbReference>
<dbReference type="InterPro" id="IPR001626">
    <property type="entry name" value="ABC_TroCD"/>
</dbReference>
<feature type="transmembrane region" description="Helical" evidence="6">
    <location>
        <begin position="415"/>
        <end position="440"/>
    </location>
</feature>
<evidence type="ECO:0000313" key="7">
    <source>
        <dbReference type="EMBL" id="HIQ29538.1"/>
    </source>
</evidence>
<dbReference type="Pfam" id="PF00950">
    <property type="entry name" value="ABC-3"/>
    <property type="match status" value="1"/>
</dbReference>
<dbReference type="GO" id="GO:0055085">
    <property type="term" value="P:transmembrane transport"/>
    <property type="evidence" value="ECO:0007669"/>
    <property type="project" value="InterPro"/>
</dbReference>
<evidence type="ECO:0000256" key="2">
    <source>
        <dbReference type="ARBA" id="ARBA00008034"/>
    </source>
</evidence>
<dbReference type="GO" id="GO:0010043">
    <property type="term" value="P:response to zinc ion"/>
    <property type="evidence" value="ECO:0007669"/>
    <property type="project" value="TreeGrafter"/>
</dbReference>
<dbReference type="SUPFAM" id="SSF53807">
    <property type="entry name" value="Helical backbone' metal receptor"/>
    <property type="match status" value="1"/>
</dbReference>
<dbReference type="GO" id="GO:0046872">
    <property type="term" value="F:metal ion binding"/>
    <property type="evidence" value="ECO:0007669"/>
    <property type="project" value="InterPro"/>
</dbReference>
<evidence type="ECO:0000256" key="6">
    <source>
        <dbReference type="SAM" id="Phobius"/>
    </source>
</evidence>
<dbReference type="AlphaFoldDB" id="A0A833A3P0"/>
<evidence type="ECO:0000313" key="8">
    <source>
        <dbReference type="Proteomes" id="UP000608579"/>
    </source>
</evidence>
<feature type="transmembrane region" description="Helical" evidence="6">
    <location>
        <begin position="338"/>
        <end position="357"/>
    </location>
</feature>
<dbReference type="GO" id="GO:0030001">
    <property type="term" value="P:metal ion transport"/>
    <property type="evidence" value="ECO:0007669"/>
    <property type="project" value="InterPro"/>
</dbReference>
<dbReference type="SUPFAM" id="SSF81345">
    <property type="entry name" value="ABC transporter involved in vitamin B12 uptake, BtuC"/>
    <property type="match status" value="1"/>
</dbReference>
<dbReference type="InterPro" id="IPR006127">
    <property type="entry name" value="ZnuA-like"/>
</dbReference>
<comment type="subcellular location">
    <subcellularLocation>
        <location evidence="1">Membrane</location>
        <topology evidence="1">Multi-pass membrane protein</topology>
    </subcellularLocation>
</comment>
<dbReference type="InterPro" id="IPR006129">
    <property type="entry name" value="AdhesinB"/>
</dbReference>
<keyword evidence="5 6" id="KW-0472">Membrane</keyword>
<evidence type="ECO:0000256" key="4">
    <source>
        <dbReference type="ARBA" id="ARBA00022989"/>
    </source>
</evidence>
<name>A0A833A3P0_CALS0</name>
<reference evidence="7" key="1">
    <citation type="journal article" date="2020" name="ISME J.">
        <title>Gammaproteobacteria mediating utilization of methyl-, sulfur- and petroleum organic compounds in deep ocean hydrothermal plumes.</title>
        <authorList>
            <person name="Zhou Z."/>
            <person name="Liu Y."/>
            <person name="Pan J."/>
            <person name="Cron B.R."/>
            <person name="Toner B.M."/>
            <person name="Anantharaman K."/>
            <person name="Breier J.A."/>
            <person name="Dick G.J."/>
            <person name="Li M."/>
        </authorList>
    </citation>
    <scope>NUCLEOTIDE SEQUENCE</scope>
    <source>
        <strain evidence="7">SZUA-1515</strain>
    </source>
</reference>
<dbReference type="InterPro" id="IPR006128">
    <property type="entry name" value="Lipoprotein_PsaA-like"/>
</dbReference>
<dbReference type="Proteomes" id="UP000608579">
    <property type="component" value="Unassembled WGS sequence"/>
</dbReference>
<keyword evidence="3 6" id="KW-0812">Transmembrane</keyword>
<feature type="transmembrane region" description="Helical" evidence="6">
    <location>
        <begin position="568"/>
        <end position="586"/>
    </location>
</feature>
<dbReference type="EMBL" id="DQVM01000060">
    <property type="protein sequence ID" value="HIQ29538.1"/>
    <property type="molecule type" value="Genomic_DNA"/>
</dbReference>
<organism evidence="7 8">
    <name type="scientific">Caldiarchaeum subterraneum</name>
    <dbReference type="NCBI Taxonomy" id="311458"/>
    <lineage>
        <taxon>Archaea</taxon>
        <taxon>Nitrososphaerota</taxon>
        <taxon>Candidatus Caldarchaeales</taxon>
        <taxon>Candidatus Caldarchaeaceae</taxon>
        <taxon>Candidatus Caldarchaeum</taxon>
    </lineage>
</organism>
<feature type="transmembrane region" description="Helical" evidence="6">
    <location>
        <begin position="492"/>
        <end position="510"/>
    </location>
</feature>
<evidence type="ECO:0000256" key="3">
    <source>
        <dbReference type="ARBA" id="ARBA00022692"/>
    </source>
</evidence>
<evidence type="ECO:0000256" key="1">
    <source>
        <dbReference type="ARBA" id="ARBA00004141"/>
    </source>
</evidence>
<feature type="transmembrane region" description="Helical" evidence="6">
    <location>
        <begin position="460"/>
        <end position="480"/>
    </location>
</feature>
<comment type="similarity">
    <text evidence="2">Belongs to the ABC-3 integral membrane protein family.</text>
</comment>
<feature type="transmembrane region" description="Helical" evidence="6">
    <location>
        <begin position="386"/>
        <end position="403"/>
    </location>
</feature>
<sequence length="589" mass="64622">MAWRNTVLLLLALTALTAASLQTALATSHQINQQTGDKLYIVTTLPVIADIIKNIAGEYAVVESLVKPGINIASYDITPRDSAKMAEADIFIYVGYGAEEVLGIYAESIRDGAPVFKLLDHIPDADAEEPYFWLDPMKVEKLSWKITEALSQVDPGNAENYIRNTRAFSEKLRELDAWIMSRVGEIPPEKRKIISVRDTLSHFASRYGLEVVGYVTAYAGTYEPQSKSVTELADRAVKEQVSIFFIEYEESATTLREVVETVADEINVETVEFIYIESLAPQHGVRTYIDLMRRNTETIVNALTQDLDKPSVKQTTQSIFPINLLLEPFKYEFMQRGLVTLLFVVVAAALVGSFAVLRGWAIFGDALAHGGVAGLVMAYLIRIDYFLGALISGLFVALAVSTVEKKTRLRTDVIIAFTFTSMFALAIVILSYMGGVTVSIEDILFADVTAVSVEMMQRTLITTSLVMVFALTFRKALLIYTVDPVMASSMGFRTTAIHYGLLIILAVAIISAFMTIGAIPAIASLIIPPAAAFISSRTPTEFITKSVAIAVASSFAGLYISYYVNTNVGAATILVAALIFIILLLARRR</sequence>
<dbReference type="PANTHER" id="PTHR30477">
    <property type="entry name" value="ABC-TRANSPORTER METAL-BINDING PROTEIN"/>
    <property type="match status" value="1"/>
</dbReference>
<gene>
    <name evidence="7" type="ORF">EYH45_03135</name>
</gene>
<dbReference type="PRINTS" id="PR00691">
    <property type="entry name" value="ADHESINB"/>
</dbReference>
<accession>A0A833A3P0</accession>